<keyword evidence="3 8" id="KW-1133">Transmembrane helix</keyword>
<evidence type="ECO:0000256" key="2">
    <source>
        <dbReference type="ARBA" id="ARBA00022692"/>
    </source>
</evidence>
<dbReference type="PANTHER" id="PTHR35042">
    <property type="entry name" value="ANTHRONE OXYGENASE ENCC"/>
    <property type="match status" value="1"/>
</dbReference>
<gene>
    <name evidence="9" type="ORF">CH35J_001273</name>
</gene>
<evidence type="ECO:0000256" key="5">
    <source>
        <dbReference type="ARBA" id="ARBA00023033"/>
    </source>
</evidence>
<evidence type="ECO:0000256" key="3">
    <source>
        <dbReference type="ARBA" id="ARBA00022989"/>
    </source>
</evidence>
<keyword evidence="2 8" id="KW-0812">Transmembrane</keyword>
<reference evidence="9 10" key="1">
    <citation type="journal article" date="2019" name="Genome Biol. Evol.">
        <title>Genomic Plasticity Mediated by Transposable Elements in the Plant Pathogenic Fungus Colletotrichum higginsianum.</title>
        <authorList>
            <person name="Tsushima A."/>
            <person name="Gan P."/>
            <person name="Kumakura N."/>
            <person name="Narusaka M."/>
            <person name="Takano Y."/>
            <person name="Narusaka Y."/>
            <person name="Shirasu K."/>
        </authorList>
    </citation>
    <scope>NUCLEOTIDE SEQUENCE [LARGE SCALE GENOMIC DNA]</scope>
    <source>
        <strain evidence="9 10">MAFF305635-RFP</strain>
    </source>
</reference>
<evidence type="ECO:0000256" key="8">
    <source>
        <dbReference type="SAM" id="Phobius"/>
    </source>
</evidence>
<evidence type="ECO:0000313" key="9">
    <source>
        <dbReference type="EMBL" id="TID06610.1"/>
    </source>
</evidence>
<dbReference type="AlphaFoldDB" id="A0A4T0WIS9"/>
<dbReference type="Pfam" id="PF08592">
    <property type="entry name" value="Anthrone_oxy"/>
    <property type="match status" value="1"/>
</dbReference>
<keyword evidence="6 8" id="KW-0472">Membrane</keyword>
<comment type="caution">
    <text evidence="9">The sequence shown here is derived from an EMBL/GenBank/DDBJ whole genome shotgun (WGS) entry which is preliminary data.</text>
</comment>
<keyword evidence="4" id="KW-0560">Oxidoreductase</keyword>
<comment type="similarity">
    <text evidence="7">Belongs to the anthrone oxygenase family.</text>
</comment>
<evidence type="ECO:0000313" key="10">
    <source>
        <dbReference type="Proteomes" id="UP000305883"/>
    </source>
</evidence>
<dbReference type="InterPro" id="IPR013901">
    <property type="entry name" value="Anthrone_oxy"/>
</dbReference>
<sequence length="162" mass="17066">MSQLGLANTITTATGILGCAWYAGVTASLSIFSVPAILQTGSEPAHALRLWQHLFLTGHSTGPKVALVTFLSLAYSAYDRFHQSVAWKPYAAAGALSLAIVPFTLTVMSSTNNALLAGAQGASTLGLSETTELLTRWRALNVVRSFISLAAAAVGFWYAAFQ</sequence>
<feature type="transmembrane region" description="Helical" evidence="8">
    <location>
        <begin position="142"/>
        <end position="161"/>
    </location>
</feature>
<dbReference type="GO" id="GO:0016020">
    <property type="term" value="C:membrane"/>
    <property type="evidence" value="ECO:0007669"/>
    <property type="project" value="UniProtKB-SubCell"/>
</dbReference>
<evidence type="ECO:0000256" key="7">
    <source>
        <dbReference type="ARBA" id="ARBA00034313"/>
    </source>
</evidence>
<feature type="transmembrane region" description="Helical" evidence="8">
    <location>
        <begin position="58"/>
        <end position="78"/>
    </location>
</feature>
<feature type="transmembrane region" description="Helical" evidence="8">
    <location>
        <begin position="90"/>
        <end position="108"/>
    </location>
</feature>
<evidence type="ECO:0000256" key="4">
    <source>
        <dbReference type="ARBA" id="ARBA00023002"/>
    </source>
</evidence>
<proteinExistence type="inferred from homology"/>
<evidence type="ECO:0000256" key="6">
    <source>
        <dbReference type="ARBA" id="ARBA00023136"/>
    </source>
</evidence>
<dbReference type="PANTHER" id="PTHR35042:SF3">
    <property type="entry name" value="ANTHRONE OXYGENASE-RELATED"/>
    <property type="match status" value="1"/>
</dbReference>
<dbReference type="EMBL" id="MWPZ01000001">
    <property type="protein sequence ID" value="TID06610.1"/>
    <property type="molecule type" value="Genomic_DNA"/>
</dbReference>
<comment type="subcellular location">
    <subcellularLocation>
        <location evidence="1">Membrane</location>
        <topology evidence="1">Multi-pass membrane protein</topology>
    </subcellularLocation>
</comment>
<dbReference type="Proteomes" id="UP000305883">
    <property type="component" value="Unassembled WGS sequence"/>
</dbReference>
<feature type="transmembrane region" description="Helical" evidence="8">
    <location>
        <begin position="12"/>
        <end position="38"/>
    </location>
</feature>
<dbReference type="OrthoDB" id="5954308at2759"/>
<protein>
    <submittedName>
        <fullName evidence="9">Noranthrone monooxygenase</fullName>
    </submittedName>
</protein>
<organism evidence="9 10">
    <name type="scientific">Colletotrichum higginsianum</name>
    <dbReference type="NCBI Taxonomy" id="80884"/>
    <lineage>
        <taxon>Eukaryota</taxon>
        <taxon>Fungi</taxon>
        <taxon>Dikarya</taxon>
        <taxon>Ascomycota</taxon>
        <taxon>Pezizomycotina</taxon>
        <taxon>Sordariomycetes</taxon>
        <taxon>Hypocreomycetidae</taxon>
        <taxon>Glomerellales</taxon>
        <taxon>Glomerellaceae</taxon>
        <taxon>Colletotrichum</taxon>
        <taxon>Colletotrichum destructivum species complex</taxon>
    </lineage>
</organism>
<evidence type="ECO:0000256" key="1">
    <source>
        <dbReference type="ARBA" id="ARBA00004141"/>
    </source>
</evidence>
<dbReference type="GO" id="GO:0004497">
    <property type="term" value="F:monooxygenase activity"/>
    <property type="evidence" value="ECO:0007669"/>
    <property type="project" value="UniProtKB-KW"/>
</dbReference>
<accession>A0A4T0WIS9</accession>
<keyword evidence="5 9" id="KW-0503">Monooxygenase</keyword>
<name>A0A4T0WIS9_9PEZI</name>